<dbReference type="InterPro" id="IPR015422">
    <property type="entry name" value="PyrdxlP-dep_Trfase_small"/>
</dbReference>
<dbReference type="EMBL" id="VZZJ01000012">
    <property type="protein sequence ID" value="KAB1072656.1"/>
    <property type="molecule type" value="Genomic_DNA"/>
</dbReference>
<dbReference type="GO" id="GO:0008483">
    <property type="term" value="F:transaminase activity"/>
    <property type="evidence" value="ECO:0007669"/>
    <property type="project" value="UniProtKB-KW"/>
</dbReference>
<keyword evidence="3" id="KW-0808">Transferase</keyword>
<keyword evidence="2" id="KW-0663">Pyridoxal phosphate</keyword>
<evidence type="ECO:0000256" key="2">
    <source>
        <dbReference type="ARBA" id="ARBA00022898"/>
    </source>
</evidence>
<dbReference type="PANTHER" id="PTHR43713">
    <property type="entry name" value="GLUTAMATE-1-SEMIALDEHYDE 2,1-AMINOMUTASE"/>
    <property type="match status" value="1"/>
</dbReference>
<name>A0A6N6MP17_9HYPH</name>
<comment type="cofactor">
    <cofactor evidence="1">
        <name>pyridoxal 5'-phosphate</name>
        <dbReference type="ChEBI" id="CHEBI:597326"/>
    </cofactor>
</comment>
<dbReference type="InterPro" id="IPR005814">
    <property type="entry name" value="Aminotrans_3"/>
</dbReference>
<evidence type="ECO:0000313" key="3">
    <source>
        <dbReference type="EMBL" id="KAB1072656.1"/>
    </source>
</evidence>
<accession>A0A6N6MP17</accession>
<evidence type="ECO:0000313" key="4">
    <source>
        <dbReference type="Proteomes" id="UP000441523"/>
    </source>
</evidence>
<dbReference type="GO" id="GO:0030170">
    <property type="term" value="F:pyridoxal phosphate binding"/>
    <property type="evidence" value="ECO:0007669"/>
    <property type="project" value="InterPro"/>
</dbReference>
<reference evidence="3 4" key="1">
    <citation type="submission" date="2019-09" db="EMBL/GenBank/DDBJ databases">
        <title>YIM 132548 draft genome.</title>
        <authorList>
            <person name="Jiang L."/>
        </authorList>
    </citation>
    <scope>NUCLEOTIDE SEQUENCE [LARGE SCALE GENOMIC DNA]</scope>
    <source>
        <strain evidence="3 4">YIM 132548</strain>
    </source>
</reference>
<dbReference type="InterPro" id="IPR015421">
    <property type="entry name" value="PyrdxlP-dep_Trfase_major"/>
</dbReference>
<protein>
    <submittedName>
        <fullName evidence="3">Aminotransferase class III-fold pyridoxal phosphate-dependent enzyme</fullName>
    </submittedName>
</protein>
<gene>
    <name evidence="3" type="ORF">F6X51_15335</name>
</gene>
<proteinExistence type="predicted"/>
<keyword evidence="4" id="KW-1185">Reference proteome</keyword>
<dbReference type="SUPFAM" id="SSF53383">
    <property type="entry name" value="PLP-dependent transferases"/>
    <property type="match status" value="1"/>
</dbReference>
<dbReference type="Pfam" id="PF00202">
    <property type="entry name" value="Aminotran_3"/>
    <property type="match status" value="1"/>
</dbReference>
<sequence>MCWLDLGSPAVTFPLSNGSIDHGFSGERSDPDPVLARIGRLHPQILHRGKGCRVWDERGDQYLDCHLAWGAIILGHAHPGVTRAIRQQARLGTTLGGTSVLSRDLHDLLQRIVPGAGLVRFGKNGSDATLGAVRAARAHTGRNTVLRCGYHGFHDWSLAG</sequence>
<comment type="caution">
    <text evidence="3">The sequence shown here is derived from an EMBL/GenBank/DDBJ whole genome shotgun (WGS) entry which is preliminary data.</text>
</comment>
<organism evidence="3 4">
    <name type="scientific">Methylobacterium planeticum</name>
    <dbReference type="NCBI Taxonomy" id="2615211"/>
    <lineage>
        <taxon>Bacteria</taxon>
        <taxon>Pseudomonadati</taxon>
        <taxon>Pseudomonadota</taxon>
        <taxon>Alphaproteobacteria</taxon>
        <taxon>Hyphomicrobiales</taxon>
        <taxon>Methylobacteriaceae</taxon>
        <taxon>Methylobacterium</taxon>
    </lineage>
</organism>
<dbReference type="Gene3D" id="3.90.1150.10">
    <property type="entry name" value="Aspartate Aminotransferase, domain 1"/>
    <property type="match status" value="1"/>
</dbReference>
<dbReference type="InterPro" id="IPR015424">
    <property type="entry name" value="PyrdxlP-dep_Trfase"/>
</dbReference>
<dbReference type="Gene3D" id="3.40.640.10">
    <property type="entry name" value="Type I PLP-dependent aspartate aminotransferase-like (Major domain)"/>
    <property type="match status" value="1"/>
</dbReference>
<dbReference type="PANTHER" id="PTHR43713:SF3">
    <property type="entry name" value="GLUTAMATE-1-SEMIALDEHYDE 2,1-AMINOMUTASE 1, CHLOROPLASTIC-RELATED"/>
    <property type="match status" value="1"/>
</dbReference>
<keyword evidence="3" id="KW-0032">Aminotransferase</keyword>
<evidence type="ECO:0000256" key="1">
    <source>
        <dbReference type="ARBA" id="ARBA00001933"/>
    </source>
</evidence>
<dbReference type="Proteomes" id="UP000441523">
    <property type="component" value="Unassembled WGS sequence"/>
</dbReference>
<dbReference type="AlphaFoldDB" id="A0A6N6MP17"/>